<dbReference type="Pfam" id="PF06857">
    <property type="entry name" value="ACP"/>
    <property type="match status" value="1"/>
</dbReference>
<evidence type="ECO:0000256" key="5">
    <source>
        <dbReference type="PIRSR" id="PIRSR002736-50"/>
    </source>
</evidence>
<name>A0A1K1LBV2_9BACT</name>
<gene>
    <name evidence="4" type="primary">citD</name>
    <name evidence="6" type="ORF">DESPIGER_0266</name>
</gene>
<protein>
    <recommendedName>
        <fullName evidence="4">Citrate lyase acyl carrier protein</fullName>
    </recommendedName>
    <alternativeName>
        <fullName evidence="4">Citrate lyase gamma chain</fullName>
    </alternativeName>
</protein>
<dbReference type="PIRSF" id="PIRSF002736">
    <property type="entry name" value="Citrt_lyas_gamma"/>
    <property type="match status" value="1"/>
</dbReference>
<dbReference type="HAMAP" id="MF_00805">
    <property type="entry name" value="CitD"/>
    <property type="match status" value="1"/>
</dbReference>
<evidence type="ECO:0000313" key="6">
    <source>
        <dbReference type="EMBL" id="SFV72159.1"/>
    </source>
</evidence>
<comment type="subcellular location">
    <subcellularLocation>
        <location evidence="1 4">Cytoplasm</location>
    </subcellularLocation>
</comment>
<keyword evidence="6" id="KW-0456">Lyase</keyword>
<dbReference type="KEGG" id="dpg:DESPIGER_0266"/>
<dbReference type="Proteomes" id="UP000186323">
    <property type="component" value="Chromosome I"/>
</dbReference>
<dbReference type="RefSeq" id="WP_197678013.1">
    <property type="nucleotide sequence ID" value="NZ_CALJDE010000051.1"/>
</dbReference>
<dbReference type="InterPro" id="IPR023439">
    <property type="entry name" value="Mal_deCO2ase/Cit_lyase_ACP"/>
</dbReference>
<evidence type="ECO:0000256" key="1">
    <source>
        <dbReference type="ARBA" id="ARBA00004496"/>
    </source>
</evidence>
<dbReference type="EMBL" id="LT630450">
    <property type="protein sequence ID" value="SFV72159.1"/>
    <property type="molecule type" value="Genomic_DNA"/>
</dbReference>
<evidence type="ECO:0000256" key="4">
    <source>
        <dbReference type="HAMAP-Rule" id="MF_00805"/>
    </source>
</evidence>
<dbReference type="NCBIfam" id="TIGR01608">
    <property type="entry name" value="citD"/>
    <property type="match status" value="1"/>
</dbReference>
<dbReference type="GO" id="GO:0016829">
    <property type="term" value="F:lyase activity"/>
    <property type="evidence" value="ECO:0007669"/>
    <property type="project" value="UniProtKB-KW"/>
</dbReference>
<evidence type="ECO:0000313" key="7">
    <source>
        <dbReference type="Proteomes" id="UP000186323"/>
    </source>
</evidence>
<keyword evidence="7" id="KW-1185">Reference proteome</keyword>
<dbReference type="InterPro" id="IPR006495">
    <property type="entry name" value="CitD"/>
</dbReference>
<proteinExistence type="inferred from homology"/>
<dbReference type="NCBIfam" id="NF009726">
    <property type="entry name" value="PRK13253.1"/>
    <property type="match status" value="1"/>
</dbReference>
<comment type="function">
    <text evidence="4">Covalent carrier of the coenzyme of citrate lyase.</text>
</comment>
<organism evidence="6 7">
    <name type="scientific">Desulfovibrio piger</name>
    <dbReference type="NCBI Taxonomy" id="901"/>
    <lineage>
        <taxon>Bacteria</taxon>
        <taxon>Pseudomonadati</taxon>
        <taxon>Thermodesulfobacteriota</taxon>
        <taxon>Desulfovibrionia</taxon>
        <taxon>Desulfovibrionales</taxon>
        <taxon>Desulfovibrionaceae</taxon>
        <taxon>Desulfovibrio</taxon>
    </lineage>
</organism>
<comment type="subunit">
    <text evidence="4">Oligomer with a subunit composition of (alpha,beta,gamma)6.</text>
</comment>
<keyword evidence="2 4" id="KW-0963">Cytoplasm</keyword>
<comment type="similarity">
    <text evidence="4">Belongs to the CitD family.</text>
</comment>
<reference evidence="7" key="1">
    <citation type="submission" date="2016-10" db="EMBL/GenBank/DDBJ databases">
        <authorList>
            <person name="Wegmann U."/>
        </authorList>
    </citation>
    <scope>NUCLEOTIDE SEQUENCE [LARGE SCALE GENOMIC DNA]</scope>
</reference>
<sequence length="103" mass="11287">MLKLKKAAIAGTLESSDVQVSIAPNEEGGRKIELQSVVRMQFGESILATVHRVLDEFDVQDAVVRLNDKGAIDIVIMSRMQAAICRAAAIAYDWAKEDPHGQH</sequence>
<evidence type="ECO:0000256" key="2">
    <source>
        <dbReference type="ARBA" id="ARBA00022490"/>
    </source>
</evidence>
<feature type="modified residue" description="O-(phosphoribosyl dephospho-coenzyme A)serine" evidence="4 5">
    <location>
        <position position="15"/>
    </location>
</feature>
<dbReference type="GO" id="GO:0005737">
    <property type="term" value="C:cytoplasm"/>
    <property type="evidence" value="ECO:0007669"/>
    <property type="project" value="UniProtKB-SubCell"/>
</dbReference>
<dbReference type="AlphaFoldDB" id="A0A1K1LBV2"/>
<accession>A0A1K1LBV2</accession>
<evidence type="ECO:0000256" key="3">
    <source>
        <dbReference type="ARBA" id="ARBA00022553"/>
    </source>
</evidence>
<keyword evidence="3 4" id="KW-0597">Phosphoprotein</keyword>